<comment type="caution">
    <text evidence="16">The sequence shown here is derived from an EMBL/GenBank/DDBJ whole genome shotgun (WGS) entry which is preliminary data.</text>
</comment>
<evidence type="ECO:0000256" key="2">
    <source>
        <dbReference type="ARBA" id="ARBA00006219"/>
    </source>
</evidence>
<dbReference type="GO" id="GO:0005524">
    <property type="term" value="F:ATP binding"/>
    <property type="evidence" value="ECO:0007669"/>
    <property type="project" value="UniProtKB-KW"/>
</dbReference>
<dbReference type="GO" id="GO:0005978">
    <property type="term" value="P:glycogen biosynthetic process"/>
    <property type="evidence" value="ECO:0007669"/>
    <property type="project" value="UniProtKB-UniPathway"/>
</dbReference>
<comment type="similarity">
    <text evidence="2">Belongs to the aminoglycoside phosphotransferase family.</text>
</comment>
<evidence type="ECO:0000259" key="15">
    <source>
        <dbReference type="Pfam" id="PF18085"/>
    </source>
</evidence>
<evidence type="ECO:0000256" key="12">
    <source>
        <dbReference type="ARBA" id="ARBA00023277"/>
    </source>
</evidence>
<comment type="subunit">
    <text evidence="3">Monomer.</text>
</comment>
<dbReference type="RefSeq" id="WP_182489689.1">
    <property type="nucleotide sequence ID" value="NZ_BAAAOV010000021.1"/>
</dbReference>
<protein>
    <recommendedName>
        <fullName evidence="5">Maltokinase</fullName>
        <ecNumber evidence="4">2.7.1.175</ecNumber>
    </recommendedName>
    <alternativeName>
        <fullName evidence="13">Maltose-1-phosphate synthase</fullName>
    </alternativeName>
</protein>
<evidence type="ECO:0000256" key="10">
    <source>
        <dbReference type="ARBA" id="ARBA00022840"/>
    </source>
</evidence>
<dbReference type="SUPFAM" id="SSF56112">
    <property type="entry name" value="Protein kinase-like (PK-like)"/>
    <property type="match status" value="1"/>
</dbReference>
<dbReference type="GO" id="GO:0016301">
    <property type="term" value="F:kinase activity"/>
    <property type="evidence" value="ECO:0007669"/>
    <property type="project" value="UniProtKB-KW"/>
</dbReference>
<dbReference type="Pfam" id="PF18085">
    <property type="entry name" value="Mak_N_cap"/>
    <property type="match status" value="1"/>
</dbReference>
<organism evidence="16 17">
    <name type="scientific">Microcella alkalica</name>
    <dbReference type="NCBI Taxonomy" id="355930"/>
    <lineage>
        <taxon>Bacteria</taxon>
        <taxon>Bacillati</taxon>
        <taxon>Actinomycetota</taxon>
        <taxon>Actinomycetes</taxon>
        <taxon>Micrococcales</taxon>
        <taxon>Microbacteriaceae</taxon>
        <taxon>Microcella</taxon>
    </lineage>
</organism>
<reference evidence="16 17" key="1">
    <citation type="submission" date="2020-07" db="EMBL/GenBank/DDBJ databases">
        <title>Sequencing the genomes of 1000 actinobacteria strains.</title>
        <authorList>
            <person name="Klenk H.-P."/>
        </authorList>
    </citation>
    <scope>NUCLEOTIDE SEQUENCE [LARGE SCALE GENOMIC DNA]</scope>
    <source>
        <strain evidence="16 17">DSM 19663</strain>
    </source>
</reference>
<dbReference type="InterPro" id="IPR040999">
    <property type="entry name" value="Mak_N_cap"/>
</dbReference>
<sequence>MSSSLECLTDWMSRQRWYAGKGRVPNLLEVTREEWPTEEPDARVVVLILRDLANNPPSLYHVPLVARRTIPKGAGPHLIGRNSDDDYLFDGAHDPAYTSALLKRMHIHRSDRRARVHGGEQSNTSVIFDEGGEAPLVAKVFRLVHTGENPDVTLPSALTSRGYRQVPRMLGSVTGYWNDPYHGDRTAMGHLAFAQEFVTDATDGWELALASAAANEDFSAEAERLGRTTAEVHTGLAQAMPTRDATLGDIVGFVANWHHRLSVATSDVPALRALRPAIEAVYDAAQDAPWPQLQRIHGDFHLGQVLRRSTGEWVLVDFEGEPLRPLDERNRVDSPLRDVAGMLRSFDYVVGARRNTAADAAARDAVDPEWAHRCRRAFLDGYIAQSGTDLRAHRALLDAFELDKAVYEAMYEARNRPTWLPIPLAAVEHLVSSDRASARPA</sequence>
<dbReference type="UniPathway" id="UPA00164"/>
<gene>
    <name evidence="16" type="ORF">FHX53_000407</name>
</gene>
<keyword evidence="6" id="KW-0321">Glycogen metabolism</keyword>
<evidence type="ECO:0000256" key="14">
    <source>
        <dbReference type="ARBA" id="ARBA00049067"/>
    </source>
</evidence>
<keyword evidence="7" id="KW-0808">Transferase</keyword>
<proteinExistence type="inferred from homology"/>
<keyword evidence="12" id="KW-0119">Carbohydrate metabolism</keyword>
<evidence type="ECO:0000256" key="1">
    <source>
        <dbReference type="ARBA" id="ARBA00004964"/>
    </source>
</evidence>
<keyword evidence="9" id="KW-0418">Kinase</keyword>
<evidence type="ECO:0000256" key="6">
    <source>
        <dbReference type="ARBA" id="ARBA00022600"/>
    </source>
</evidence>
<comment type="pathway">
    <text evidence="1">Glycan biosynthesis; glycogen biosynthesis.</text>
</comment>
<feature type="domain" description="Maltokinase N-terminal cap" evidence="15">
    <location>
        <begin position="11"/>
        <end position="94"/>
    </location>
</feature>
<evidence type="ECO:0000256" key="3">
    <source>
        <dbReference type="ARBA" id="ARBA00011245"/>
    </source>
</evidence>
<evidence type="ECO:0000256" key="9">
    <source>
        <dbReference type="ARBA" id="ARBA00022777"/>
    </source>
</evidence>
<keyword evidence="10" id="KW-0067">ATP-binding</keyword>
<evidence type="ECO:0000256" key="4">
    <source>
        <dbReference type="ARBA" id="ARBA00011962"/>
    </source>
</evidence>
<evidence type="ECO:0000256" key="5">
    <source>
        <dbReference type="ARBA" id="ARBA00013882"/>
    </source>
</evidence>
<dbReference type="AlphaFoldDB" id="A0A839E6S8"/>
<keyword evidence="17" id="KW-1185">Reference proteome</keyword>
<dbReference type="Proteomes" id="UP000585905">
    <property type="component" value="Unassembled WGS sequence"/>
</dbReference>
<evidence type="ECO:0000313" key="16">
    <source>
        <dbReference type="EMBL" id="MBA8846843.1"/>
    </source>
</evidence>
<comment type="catalytic activity">
    <reaction evidence="14">
        <text>D-maltose + ATP = alpha-maltose 1-phosphate + ADP + H(+)</text>
        <dbReference type="Rhea" id="RHEA:31915"/>
        <dbReference type="ChEBI" id="CHEBI:15378"/>
        <dbReference type="ChEBI" id="CHEBI:17306"/>
        <dbReference type="ChEBI" id="CHEBI:30616"/>
        <dbReference type="ChEBI" id="CHEBI:63576"/>
        <dbReference type="ChEBI" id="CHEBI:456216"/>
        <dbReference type="EC" id="2.7.1.175"/>
    </reaction>
</comment>
<dbReference type="EC" id="2.7.1.175" evidence="4"/>
<evidence type="ECO:0000313" key="17">
    <source>
        <dbReference type="Proteomes" id="UP000585905"/>
    </source>
</evidence>
<evidence type="ECO:0000256" key="8">
    <source>
        <dbReference type="ARBA" id="ARBA00022741"/>
    </source>
</evidence>
<evidence type="ECO:0000256" key="7">
    <source>
        <dbReference type="ARBA" id="ARBA00022679"/>
    </source>
</evidence>
<name>A0A839E6S8_9MICO</name>
<keyword evidence="11" id="KW-0320">Glycogen biosynthesis</keyword>
<evidence type="ECO:0000256" key="13">
    <source>
        <dbReference type="ARBA" id="ARBA00031251"/>
    </source>
</evidence>
<accession>A0A839E6S8</accession>
<evidence type="ECO:0000256" key="11">
    <source>
        <dbReference type="ARBA" id="ARBA00023056"/>
    </source>
</evidence>
<keyword evidence="8" id="KW-0547">Nucleotide-binding</keyword>
<dbReference type="InterPro" id="IPR011009">
    <property type="entry name" value="Kinase-like_dom_sf"/>
</dbReference>
<dbReference type="Gene3D" id="3.90.1200.10">
    <property type="match status" value="1"/>
</dbReference>
<dbReference type="EMBL" id="JACGWX010000001">
    <property type="protein sequence ID" value="MBA8846843.1"/>
    <property type="molecule type" value="Genomic_DNA"/>
</dbReference>